<feature type="transmembrane region" description="Helical" evidence="1">
    <location>
        <begin position="46"/>
        <end position="68"/>
    </location>
</feature>
<evidence type="ECO:0000313" key="2">
    <source>
        <dbReference type="EMBL" id="KYF67433.1"/>
    </source>
</evidence>
<keyword evidence="1" id="KW-0812">Transmembrane</keyword>
<dbReference type="RefSeq" id="WP_061609858.1">
    <property type="nucleotide sequence ID" value="NZ_JEMA01000652.1"/>
</dbReference>
<dbReference type="Pfam" id="PF05437">
    <property type="entry name" value="AzlD"/>
    <property type="match status" value="1"/>
</dbReference>
<feature type="transmembrane region" description="Helical" evidence="1">
    <location>
        <begin position="7"/>
        <end position="26"/>
    </location>
</feature>
<organism evidence="2 3">
    <name type="scientific">Sorangium cellulosum</name>
    <name type="common">Polyangium cellulosum</name>
    <dbReference type="NCBI Taxonomy" id="56"/>
    <lineage>
        <taxon>Bacteria</taxon>
        <taxon>Pseudomonadati</taxon>
        <taxon>Myxococcota</taxon>
        <taxon>Polyangia</taxon>
        <taxon>Polyangiales</taxon>
        <taxon>Polyangiaceae</taxon>
        <taxon>Sorangium</taxon>
    </lineage>
</organism>
<feature type="transmembrane region" description="Helical" evidence="1">
    <location>
        <begin position="89"/>
        <end position="107"/>
    </location>
</feature>
<proteinExistence type="predicted"/>
<name>A0A150QHM8_SORCE</name>
<dbReference type="InterPro" id="IPR008407">
    <property type="entry name" value="Brnchd-chn_aa_trnsp_AzlD"/>
</dbReference>
<keyword evidence="1" id="KW-0472">Membrane</keyword>
<evidence type="ECO:0000313" key="3">
    <source>
        <dbReference type="Proteomes" id="UP000075260"/>
    </source>
</evidence>
<sequence>MSAWETVVIIVGLALITLFTRSFFLFPDEDLPMPAWLRRGLRYAPLAALAAVIVPEVLMTQGQLIATFQDARLPASVAASVYYFSRRDILGTIVTGMAVFLPLRIGLGW</sequence>
<protein>
    <submittedName>
        <fullName evidence="2">Branched-chain amino acid transporter</fullName>
    </submittedName>
</protein>
<gene>
    <name evidence="2" type="ORF">BE15_12375</name>
</gene>
<comment type="caution">
    <text evidence="2">The sequence shown here is derived from an EMBL/GenBank/DDBJ whole genome shotgun (WGS) entry which is preliminary data.</text>
</comment>
<dbReference type="OrthoDB" id="515103at2"/>
<dbReference type="AlphaFoldDB" id="A0A150QHM8"/>
<reference evidence="2 3" key="1">
    <citation type="submission" date="2014-02" db="EMBL/GenBank/DDBJ databases">
        <title>The small core and large imbalanced accessory genome model reveals a collaborative survival strategy of Sorangium cellulosum strains in nature.</title>
        <authorList>
            <person name="Han K."/>
            <person name="Peng R."/>
            <person name="Blom J."/>
            <person name="Li Y.-Z."/>
        </authorList>
    </citation>
    <scope>NUCLEOTIDE SEQUENCE [LARGE SCALE GENOMIC DNA]</scope>
    <source>
        <strain evidence="2 3">So0008-312</strain>
    </source>
</reference>
<evidence type="ECO:0000256" key="1">
    <source>
        <dbReference type="SAM" id="Phobius"/>
    </source>
</evidence>
<dbReference type="Proteomes" id="UP000075260">
    <property type="component" value="Unassembled WGS sequence"/>
</dbReference>
<dbReference type="EMBL" id="JEMA01000652">
    <property type="protein sequence ID" value="KYF67433.1"/>
    <property type="molecule type" value="Genomic_DNA"/>
</dbReference>
<keyword evidence="1" id="KW-1133">Transmembrane helix</keyword>
<accession>A0A150QHM8</accession>